<dbReference type="GeneID" id="105909865"/>
<keyword evidence="5 13" id="KW-1133">Transmembrane helix</keyword>
<dbReference type="GO" id="GO:0050917">
    <property type="term" value="P:sensory perception of umami taste"/>
    <property type="evidence" value="ECO:0007669"/>
    <property type="project" value="TreeGrafter"/>
</dbReference>
<dbReference type="SUPFAM" id="SSF53822">
    <property type="entry name" value="Periplasmic binding protein-like I"/>
    <property type="match status" value="1"/>
</dbReference>
<dbReference type="InterPro" id="IPR000337">
    <property type="entry name" value="GPCR_3"/>
</dbReference>
<dbReference type="Gene3D" id="3.40.50.2300">
    <property type="match status" value="2"/>
</dbReference>
<comment type="subcellular location">
    <subcellularLocation>
        <location evidence="1">Cell membrane</location>
        <topology evidence="1">Multi-pass membrane protein</topology>
    </subcellularLocation>
</comment>
<organism evidence="15 16">
    <name type="scientific">Clupea harengus</name>
    <name type="common">Atlantic herring</name>
    <dbReference type="NCBI Taxonomy" id="7950"/>
    <lineage>
        <taxon>Eukaryota</taxon>
        <taxon>Metazoa</taxon>
        <taxon>Chordata</taxon>
        <taxon>Craniata</taxon>
        <taxon>Vertebrata</taxon>
        <taxon>Euteleostomi</taxon>
        <taxon>Actinopterygii</taxon>
        <taxon>Neopterygii</taxon>
        <taxon>Teleostei</taxon>
        <taxon>Clupei</taxon>
        <taxon>Clupeiformes</taxon>
        <taxon>Clupeoidei</taxon>
        <taxon>Clupeidae</taxon>
        <taxon>Clupea</taxon>
    </lineage>
</organism>
<feature type="domain" description="G-protein coupled receptors family 3 profile" evidence="14">
    <location>
        <begin position="554"/>
        <end position="820"/>
    </location>
</feature>
<feature type="transmembrane region" description="Helical" evidence="13">
    <location>
        <begin position="589"/>
        <end position="611"/>
    </location>
</feature>
<protein>
    <recommendedName>
        <fullName evidence="12">Taste receptor type 1 member 3</fullName>
    </recommendedName>
</protein>
<keyword evidence="15" id="KW-1185">Reference proteome</keyword>
<dbReference type="PANTHER" id="PTHR24061:SF435">
    <property type="entry name" value="TASTE RECEPTOR TYPE 1 MEMBER 3"/>
    <property type="match status" value="1"/>
</dbReference>
<keyword evidence="9" id="KW-0325">Glycoprotein</keyword>
<evidence type="ECO:0000313" key="16">
    <source>
        <dbReference type="RefSeq" id="XP_031422953.1"/>
    </source>
</evidence>
<dbReference type="PROSITE" id="PS50259">
    <property type="entry name" value="G_PROTEIN_RECEP_F3_4"/>
    <property type="match status" value="1"/>
</dbReference>
<dbReference type="InterPro" id="IPR011500">
    <property type="entry name" value="GPCR_3_9-Cys_dom"/>
</dbReference>
<dbReference type="OrthoDB" id="5984008at2759"/>
<evidence type="ECO:0000256" key="9">
    <source>
        <dbReference type="ARBA" id="ARBA00023180"/>
    </source>
</evidence>
<dbReference type="FunFam" id="2.10.50.30:FF:000004">
    <property type="entry name" value="Taste receptor type 1 member 3-like protein"/>
    <property type="match status" value="1"/>
</dbReference>
<evidence type="ECO:0000256" key="3">
    <source>
        <dbReference type="ARBA" id="ARBA00022692"/>
    </source>
</evidence>
<dbReference type="Gene3D" id="2.10.50.30">
    <property type="entry name" value="GPCR, family 3, nine cysteines domain"/>
    <property type="match status" value="1"/>
</dbReference>
<dbReference type="Proteomes" id="UP000515152">
    <property type="component" value="Chromosome 5"/>
</dbReference>
<evidence type="ECO:0000256" key="2">
    <source>
        <dbReference type="ARBA" id="ARBA00022475"/>
    </source>
</evidence>
<evidence type="ECO:0000256" key="1">
    <source>
        <dbReference type="ARBA" id="ARBA00004651"/>
    </source>
</evidence>
<evidence type="ECO:0000256" key="8">
    <source>
        <dbReference type="ARBA" id="ARBA00023170"/>
    </source>
</evidence>
<dbReference type="AlphaFoldDB" id="A0A6P8F324"/>
<dbReference type="GO" id="GO:0005886">
    <property type="term" value="C:plasma membrane"/>
    <property type="evidence" value="ECO:0007669"/>
    <property type="project" value="UniProtKB-SubCell"/>
</dbReference>
<evidence type="ECO:0000256" key="10">
    <source>
        <dbReference type="ARBA" id="ARBA00023224"/>
    </source>
</evidence>
<dbReference type="InterPro" id="IPR038550">
    <property type="entry name" value="GPCR_3_9-Cys_sf"/>
</dbReference>
<evidence type="ECO:0000256" key="6">
    <source>
        <dbReference type="ARBA" id="ARBA00023040"/>
    </source>
</evidence>
<evidence type="ECO:0000256" key="11">
    <source>
        <dbReference type="ARBA" id="ARBA00038492"/>
    </source>
</evidence>
<dbReference type="PRINTS" id="PR00248">
    <property type="entry name" value="GPCRMGR"/>
</dbReference>
<feature type="transmembrane region" description="Helical" evidence="13">
    <location>
        <begin position="667"/>
        <end position="685"/>
    </location>
</feature>
<dbReference type="KEGG" id="char:105909865"/>
<evidence type="ECO:0000256" key="13">
    <source>
        <dbReference type="SAM" id="Phobius"/>
    </source>
</evidence>
<dbReference type="Pfam" id="PF00003">
    <property type="entry name" value="7tm_3"/>
    <property type="match status" value="1"/>
</dbReference>
<dbReference type="PANTHER" id="PTHR24061">
    <property type="entry name" value="CALCIUM-SENSING RECEPTOR-RELATED"/>
    <property type="match status" value="1"/>
</dbReference>
<keyword evidence="8 16" id="KW-0675">Receptor</keyword>
<dbReference type="CDD" id="cd15290">
    <property type="entry name" value="7tmC_TAS1R3"/>
    <property type="match status" value="1"/>
</dbReference>
<dbReference type="GO" id="GO:0004930">
    <property type="term" value="F:G protein-coupled receptor activity"/>
    <property type="evidence" value="ECO:0007669"/>
    <property type="project" value="UniProtKB-KW"/>
</dbReference>
<accession>A0A6P8F324</accession>
<dbReference type="RefSeq" id="XP_031422953.1">
    <property type="nucleotide sequence ID" value="XM_031567093.2"/>
</dbReference>
<dbReference type="FunFam" id="3.40.50.2300:FF:000016">
    <property type="entry name" value="Taste 1 receptor member 2"/>
    <property type="match status" value="1"/>
</dbReference>
<keyword evidence="6" id="KW-0297">G-protein coupled receptor</keyword>
<dbReference type="InterPro" id="IPR001828">
    <property type="entry name" value="ANF_lig-bd_rcpt"/>
</dbReference>
<sequence>MCSMGSADWLQNISTDLFRSPGDILLGGLFPINELTSNLSEREEPDEIQCNSLNSYGLALSLVMKFSVDYINADPSVLPGVRLGFETYDTCRQPAVIMKPTLLFLSEGSTEEVAVRCNYTDYATRVVAIVGPYTSEMVSVVSKLLGFFLIPQISFGATSDKFSDKQLYPSFMRTVPTDKWQVEALVDLLKEFKWNWVAVVASEDEYGRQGQRQFSALASERRICVAYEGLIPIYRDPVPTIREILEHIKETRVGVVVLFSLPQPATEFFTEVIRKNMTLVWVGSTAWGLHKGVAMLPNIHTVGTILAFADTSHPLALLNPYFRALFSKIQQERLSQSSLKPSANIPSMGNPCPSCWHISPDNMSLVEDTLLQRTAFSVYAAVKSVAHALHNMLGCNATMCPQQSSYKIYPWQLLEELRKVSIDINGTHFVFDEEGNPSLGYDVLVWIWKPEVTFREIGNFFRNLSINRTRIEWHTTPNMVPESTCSANCGKGEVKRVKGFHSCCFDCIPCKEGTFQNNSDDIQCTNCPTGQWSTHRSTSCVYPTYTYLSWDSWDSLGLVLAGVLVLVCEVAVGVLFLRHRSTPVVNASGGALCFLSLLCLMGCSASLVLFLGQPRDLVCRLQLPFNAMFPTVALSTILAISLQIVCVTEFPEKISAHLHTLRGPGSCLVVLACCGVQAGLCGWFVQEAPTLSRFVSELEVNFVTQFLSCPVTPLLSFGIALGFNGALALVSFMCTFMALKPAGQYNMARDITISTLAYCVVWVIFVPIYTGLDDKKKSIAHVAVTLISHMGLVAAFFFPKCHLLLKRPELNTAEHFRAYLEGIITPPQEEQAQ</sequence>
<name>A0A6P8F324_CLUHA</name>
<keyword evidence="7 13" id="KW-0472">Membrane</keyword>
<keyword evidence="10" id="KW-0807">Transducer</keyword>
<dbReference type="InterPro" id="IPR028082">
    <property type="entry name" value="Peripla_BP_I"/>
</dbReference>
<dbReference type="Pfam" id="PF01094">
    <property type="entry name" value="ANF_receptor"/>
    <property type="match status" value="1"/>
</dbReference>
<evidence type="ECO:0000256" key="5">
    <source>
        <dbReference type="ARBA" id="ARBA00022989"/>
    </source>
</evidence>
<keyword evidence="3 13" id="KW-0812">Transmembrane</keyword>
<evidence type="ECO:0000256" key="12">
    <source>
        <dbReference type="ARBA" id="ARBA00040705"/>
    </source>
</evidence>
<feature type="transmembrane region" description="Helical" evidence="13">
    <location>
        <begin position="778"/>
        <end position="798"/>
    </location>
</feature>
<keyword evidence="4" id="KW-0732">Signal</keyword>
<evidence type="ECO:0000259" key="14">
    <source>
        <dbReference type="PROSITE" id="PS50259"/>
    </source>
</evidence>
<dbReference type="Pfam" id="PF07562">
    <property type="entry name" value="NCD3G"/>
    <property type="match status" value="1"/>
</dbReference>
<evidence type="ECO:0000256" key="4">
    <source>
        <dbReference type="ARBA" id="ARBA00022729"/>
    </source>
</evidence>
<gene>
    <name evidence="16" type="primary">LOC105909865</name>
</gene>
<feature type="transmembrane region" description="Helical" evidence="13">
    <location>
        <begin position="623"/>
        <end position="646"/>
    </location>
</feature>
<dbReference type="InterPro" id="IPR000068">
    <property type="entry name" value="GPCR_3_Ca_sens_rcpt-rel"/>
</dbReference>
<comment type="similarity">
    <text evidence="11">Belongs to the G-protein coupled receptor 3 family. TAS1R subfamily.</text>
</comment>
<dbReference type="GO" id="GO:0050916">
    <property type="term" value="P:sensory perception of sweet taste"/>
    <property type="evidence" value="ECO:0007669"/>
    <property type="project" value="TreeGrafter"/>
</dbReference>
<reference evidence="16" key="1">
    <citation type="submission" date="2025-08" db="UniProtKB">
        <authorList>
            <consortium name="RefSeq"/>
        </authorList>
    </citation>
    <scope>IDENTIFICATION</scope>
</reference>
<evidence type="ECO:0000313" key="15">
    <source>
        <dbReference type="Proteomes" id="UP000515152"/>
    </source>
</evidence>
<keyword evidence="2" id="KW-1003">Cell membrane</keyword>
<evidence type="ECO:0000256" key="7">
    <source>
        <dbReference type="ARBA" id="ARBA00023136"/>
    </source>
</evidence>
<feature type="transmembrane region" description="Helical" evidence="13">
    <location>
        <begin position="751"/>
        <end position="772"/>
    </location>
</feature>
<feature type="transmembrane region" description="Helical" evidence="13">
    <location>
        <begin position="714"/>
        <end position="739"/>
    </location>
</feature>
<dbReference type="InterPro" id="IPR017978">
    <property type="entry name" value="GPCR_3_C"/>
</dbReference>
<feature type="transmembrane region" description="Helical" evidence="13">
    <location>
        <begin position="556"/>
        <end position="577"/>
    </location>
</feature>
<proteinExistence type="inferred from homology"/>